<feature type="region of interest" description="Disordered" evidence="2">
    <location>
        <begin position="79"/>
        <end position="102"/>
    </location>
</feature>
<organism evidence="3 4">
    <name type="scientific">Sordaria brevicollis</name>
    <dbReference type="NCBI Taxonomy" id="83679"/>
    <lineage>
        <taxon>Eukaryota</taxon>
        <taxon>Fungi</taxon>
        <taxon>Dikarya</taxon>
        <taxon>Ascomycota</taxon>
        <taxon>Pezizomycotina</taxon>
        <taxon>Sordariomycetes</taxon>
        <taxon>Sordariomycetidae</taxon>
        <taxon>Sordariales</taxon>
        <taxon>Sordariaceae</taxon>
        <taxon>Sordaria</taxon>
    </lineage>
</organism>
<dbReference type="EMBL" id="JAUTDP010000006">
    <property type="protein sequence ID" value="KAK3398590.1"/>
    <property type="molecule type" value="Genomic_DNA"/>
</dbReference>
<feature type="compositionally biased region" description="Basic residues" evidence="2">
    <location>
        <begin position="304"/>
        <end position="317"/>
    </location>
</feature>
<feature type="compositionally biased region" description="Basic and acidic residues" evidence="2">
    <location>
        <begin position="208"/>
        <end position="238"/>
    </location>
</feature>
<sequence>MPSDKAAYLAAHYLSTDLPKSSSTKKRKRKTKSTTESGLIIADDDDTTWATSHKKDSDDDEFDGPVLASDVKSADFRKAKKSGWKSVTAPKPTTTTTQTAADREAAAAADAILAQTAAETAALAREAGGDDEVLVVDTTTGATALTTSHKPAEMAAQAPIMSNGTHAGLQSASAITAQLKARQEAERAELDRLRAEREQQGDDQQEELVLRDATGRRIDASMRRAEARRQQAEAERKEAERLRALKGEVQLEQARRRREELEEAKLMPLARSKDDEEMNRELKEKERWNDPMAQFLAPEEVKTKKGKGGRGLGRRPVYKGPAPPNRYGIKPGYRWDGVDRSNGFEAERFKAINRRERNKGLEYAWQMDE</sequence>
<proteinExistence type="inferred from homology"/>
<name>A0AAE0UCE1_SORBR</name>
<reference evidence="3" key="2">
    <citation type="submission" date="2023-07" db="EMBL/GenBank/DDBJ databases">
        <authorList>
            <consortium name="Lawrence Berkeley National Laboratory"/>
            <person name="Haridas S."/>
            <person name="Hensen N."/>
            <person name="Bonometti L."/>
            <person name="Westerberg I."/>
            <person name="Brannstrom I.O."/>
            <person name="Guillou S."/>
            <person name="Cros-Aarteil S."/>
            <person name="Calhoun S."/>
            <person name="Kuo A."/>
            <person name="Mondo S."/>
            <person name="Pangilinan J."/>
            <person name="Riley R."/>
            <person name="LaButti K."/>
            <person name="Andreopoulos B."/>
            <person name="Lipzen A."/>
            <person name="Chen C."/>
            <person name="Yanf M."/>
            <person name="Daum C."/>
            <person name="Ng V."/>
            <person name="Clum A."/>
            <person name="Steindorff A."/>
            <person name="Ohm R."/>
            <person name="Martin F."/>
            <person name="Silar P."/>
            <person name="Natvig D."/>
            <person name="Lalanne C."/>
            <person name="Gautier V."/>
            <person name="Ament-velasquez S.L."/>
            <person name="Kruys A."/>
            <person name="Hutchinson M.I."/>
            <person name="Powell A.J."/>
            <person name="Barry K."/>
            <person name="Miller A.N."/>
            <person name="Grigoriev I.V."/>
            <person name="Debuchy R."/>
            <person name="Gladieux P."/>
            <person name="Thoren M.H."/>
            <person name="Johannesson H."/>
        </authorList>
    </citation>
    <scope>NUCLEOTIDE SEQUENCE</scope>
    <source>
        <strain evidence="3">FGSC 1904</strain>
    </source>
</reference>
<comment type="caution">
    <text evidence="3">The sequence shown here is derived from an EMBL/GenBank/DDBJ whole genome shotgun (WGS) entry which is preliminary data.</text>
</comment>
<dbReference type="GO" id="GO:0000398">
    <property type="term" value="P:mRNA splicing, via spliceosome"/>
    <property type="evidence" value="ECO:0007669"/>
    <property type="project" value="TreeGrafter"/>
</dbReference>
<feature type="compositionally biased region" description="Basic and acidic residues" evidence="2">
    <location>
        <begin position="266"/>
        <end position="289"/>
    </location>
</feature>
<keyword evidence="4" id="KW-1185">Reference proteome</keyword>
<feature type="region of interest" description="Disordered" evidence="2">
    <location>
        <begin position="180"/>
        <end position="238"/>
    </location>
</feature>
<evidence type="ECO:0000313" key="4">
    <source>
        <dbReference type="Proteomes" id="UP001281003"/>
    </source>
</evidence>
<feature type="region of interest" description="Disordered" evidence="2">
    <location>
        <begin position="266"/>
        <end position="332"/>
    </location>
</feature>
<dbReference type="PANTHER" id="PTHR31809">
    <property type="entry name" value="BUD13 HOMOLOG"/>
    <property type="match status" value="1"/>
</dbReference>
<dbReference type="PANTHER" id="PTHR31809:SF0">
    <property type="entry name" value="BUD13 HOMOLOG"/>
    <property type="match status" value="1"/>
</dbReference>
<dbReference type="GO" id="GO:0005684">
    <property type="term" value="C:U2-type spliceosomal complex"/>
    <property type="evidence" value="ECO:0007669"/>
    <property type="project" value="TreeGrafter"/>
</dbReference>
<feature type="region of interest" description="Disordered" evidence="2">
    <location>
        <begin position="19"/>
        <end position="66"/>
    </location>
</feature>
<comment type="similarity">
    <text evidence="1">Belongs to the CWC26 family.</text>
</comment>
<dbReference type="Pfam" id="PF09736">
    <property type="entry name" value="Bud13"/>
    <property type="match status" value="1"/>
</dbReference>
<feature type="compositionally biased region" description="Basic and acidic residues" evidence="2">
    <location>
        <begin position="181"/>
        <end position="200"/>
    </location>
</feature>
<feature type="compositionally biased region" description="Basic residues" evidence="2">
    <location>
        <begin position="23"/>
        <end position="32"/>
    </location>
</feature>
<protein>
    <submittedName>
        <fullName evidence="3">Pre-mRNA-splicing factor of RES complex-domain-containing protein</fullName>
    </submittedName>
</protein>
<reference evidence="3" key="1">
    <citation type="journal article" date="2023" name="Mol. Phylogenet. Evol.">
        <title>Genome-scale phylogeny and comparative genomics of the fungal order Sordariales.</title>
        <authorList>
            <person name="Hensen N."/>
            <person name="Bonometti L."/>
            <person name="Westerberg I."/>
            <person name="Brannstrom I.O."/>
            <person name="Guillou S."/>
            <person name="Cros-Aarteil S."/>
            <person name="Calhoun S."/>
            <person name="Haridas S."/>
            <person name="Kuo A."/>
            <person name="Mondo S."/>
            <person name="Pangilinan J."/>
            <person name="Riley R."/>
            <person name="LaButti K."/>
            <person name="Andreopoulos B."/>
            <person name="Lipzen A."/>
            <person name="Chen C."/>
            <person name="Yan M."/>
            <person name="Daum C."/>
            <person name="Ng V."/>
            <person name="Clum A."/>
            <person name="Steindorff A."/>
            <person name="Ohm R.A."/>
            <person name="Martin F."/>
            <person name="Silar P."/>
            <person name="Natvig D.O."/>
            <person name="Lalanne C."/>
            <person name="Gautier V."/>
            <person name="Ament-Velasquez S.L."/>
            <person name="Kruys A."/>
            <person name="Hutchinson M.I."/>
            <person name="Powell A.J."/>
            <person name="Barry K."/>
            <person name="Miller A.N."/>
            <person name="Grigoriev I.V."/>
            <person name="Debuchy R."/>
            <person name="Gladieux P."/>
            <person name="Hiltunen Thoren M."/>
            <person name="Johannesson H."/>
        </authorList>
    </citation>
    <scope>NUCLEOTIDE SEQUENCE</scope>
    <source>
        <strain evidence="3">FGSC 1904</strain>
    </source>
</reference>
<gene>
    <name evidence="3" type="ORF">B0T20DRAFT_212978</name>
</gene>
<evidence type="ECO:0000256" key="2">
    <source>
        <dbReference type="SAM" id="MobiDB-lite"/>
    </source>
</evidence>
<dbReference type="InterPro" id="IPR051112">
    <property type="entry name" value="CWC26_splicing_factor"/>
</dbReference>
<dbReference type="GO" id="GO:0070274">
    <property type="term" value="C:RES complex"/>
    <property type="evidence" value="ECO:0007669"/>
    <property type="project" value="TreeGrafter"/>
</dbReference>
<dbReference type="AlphaFoldDB" id="A0AAE0UCE1"/>
<dbReference type="Proteomes" id="UP001281003">
    <property type="component" value="Unassembled WGS sequence"/>
</dbReference>
<evidence type="ECO:0000256" key="1">
    <source>
        <dbReference type="ARBA" id="ARBA00011069"/>
    </source>
</evidence>
<dbReference type="InterPro" id="IPR018609">
    <property type="entry name" value="Bud13"/>
</dbReference>
<evidence type="ECO:0000313" key="3">
    <source>
        <dbReference type="EMBL" id="KAK3398590.1"/>
    </source>
</evidence>
<accession>A0AAE0UCE1</accession>
<dbReference type="GO" id="GO:0003723">
    <property type="term" value="F:RNA binding"/>
    <property type="evidence" value="ECO:0007669"/>
    <property type="project" value="TreeGrafter"/>
</dbReference>
<feature type="compositionally biased region" description="Low complexity" evidence="2">
    <location>
        <begin position="93"/>
        <end position="102"/>
    </location>
</feature>